<evidence type="ECO:0000256" key="1">
    <source>
        <dbReference type="SAM" id="Coils"/>
    </source>
</evidence>
<accession>A0A645J741</accession>
<comment type="caution">
    <text evidence="3">The sequence shown here is derived from an EMBL/GenBank/DDBJ whole genome shotgun (WGS) entry which is preliminary data.</text>
</comment>
<organism evidence="3">
    <name type="scientific">bioreactor metagenome</name>
    <dbReference type="NCBI Taxonomy" id="1076179"/>
    <lineage>
        <taxon>unclassified sequences</taxon>
        <taxon>metagenomes</taxon>
        <taxon>ecological metagenomes</taxon>
    </lineage>
</organism>
<dbReference type="AlphaFoldDB" id="A0A645J741"/>
<dbReference type="EMBL" id="VSSQ01133551">
    <property type="protein sequence ID" value="MPN59478.1"/>
    <property type="molecule type" value="Genomic_DNA"/>
</dbReference>
<dbReference type="Gene3D" id="1.20.5.340">
    <property type="match status" value="1"/>
</dbReference>
<name>A0A645J741_9ZZZZ</name>
<evidence type="ECO:0000313" key="3">
    <source>
        <dbReference type="EMBL" id="MPN59478.1"/>
    </source>
</evidence>
<evidence type="ECO:0000256" key="2">
    <source>
        <dbReference type="SAM" id="Phobius"/>
    </source>
</evidence>
<protein>
    <submittedName>
        <fullName evidence="3">Uncharacterized protein</fullName>
    </submittedName>
</protein>
<proteinExistence type="predicted"/>
<keyword evidence="2" id="KW-0472">Membrane</keyword>
<reference evidence="3" key="1">
    <citation type="submission" date="2019-08" db="EMBL/GenBank/DDBJ databases">
        <authorList>
            <person name="Kucharzyk K."/>
            <person name="Murdoch R.W."/>
            <person name="Higgins S."/>
            <person name="Loffler F."/>
        </authorList>
    </citation>
    <scope>NUCLEOTIDE SEQUENCE</scope>
</reference>
<keyword evidence="2" id="KW-0812">Transmembrane</keyword>
<feature type="transmembrane region" description="Helical" evidence="2">
    <location>
        <begin position="6"/>
        <end position="24"/>
    </location>
</feature>
<keyword evidence="2" id="KW-1133">Transmembrane helix</keyword>
<feature type="coiled-coil region" evidence="1">
    <location>
        <begin position="61"/>
        <end position="95"/>
    </location>
</feature>
<gene>
    <name evidence="3" type="ORF">SDC9_207199</name>
</gene>
<sequence>MIDWSGIVIAGIGLLTSIGSYFAGKRKRQNDFLSDLQSSIDMLAEKNKVQMDEIVKLRTQNVELLASVASLRSQNEQLKKEIEELNAKLENVKTITRLK</sequence>
<keyword evidence="1" id="KW-0175">Coiled coil</keyword>